<dbReference type="GO" id="GO:0004493">
    <property type="term" value="F:methylmalonyl-CoA epimerase activity"/>
    <property type="evidence" value="ECO:0007669"/>
    <property type="project" value="UniProtKB-EC"/>
</dbReference>
<evidence type="ECO:0000256" key="2">
    <source>
        <dbReference type="ARBA" id="ARBA00022723"/>
    </source>
</evidence>
<dbReference type="InterPro" id="IPR029068">
    <property type="entry name" value="Glyas_Bleomycin-R_OHBP_Dase"/>
</dbReference>
<dbReference type="CDD" id="cd07249">
    <property type="entry name" value="MMCE"/>
    <property type="match status" value="1"/>
</dbReference>
<dbReference type="NCBIfam" id="TIGR03081">
    <property type="entry name" value="metmalonyl_epim"/>
    <property type="match status" value="1"/>
</dbReference>
<dbReference type="PANTHER" id="PTHR43048:SF3">
    <property type="entry name" value="METHYLMALONYL-COA EPIMERASE, MITOCHONDRIAL"/>
    <property type="match status" value="1"/>
</dbReference>
<evidence type="ECO:0000313" key="5">
    <source>
        <dbReference type="EMBL" id="TMQ68150.1"/>
    </source>
</evidence>
<dbReference type="PROSITE" id="PS51819">
    <property type="entry name" value="VOC"/>
    <property type="match status" value="1"/>
</dbReference>
<dbReference type="Pfam" id="PF13669">
    <property type="entry name" value="Glyoxalase_4"/>
    <property type="match status" value="1"/>
</dbReference>
<evidence type="ECO:0000313" key="6">
    <source>
        <dbReference type="Proteomes" id="UP000316609"/>
    </source>
</evidence>
<sequence length="174" mass="18319">MPCAACSAPTSRHAGHEPRGRRSGRRRSTVSPSADGGTVERLAHVALAVREADPVATLLERSLGATRGAEELVDGGRLRLLFLHLGPVTLELLEPKSADHTVARFLEAKGPGIHHLSLEVSDIEAALARCRAAGVRPIDAVPRPGAHGAQVAFLDPKSLFGVLIELCQTPARSA</sequence>
<dbReference type="InterPro" id="IPR051785">
    <property type="entry name" value="MMCE/EMCE_epimerase"/>
</dbReference>
<comment type="similarity">
    <text evidence="1">Belongs to the methylmalonyl-CoA epimerase family.</text>
</comment>
<evidence type="ECO:0000256" key="1">
    <source>
        <dbReference type="ARBA" id="ARBA00009308"/>
    </source>
</evidence>
<accession>A0A538TWY1</accession>
<name>A0A538TWY1_UNCEI</name>
<keyword evidence="2" id="KW-0479">Metal-binding</keyword>
<dbReference type="EC" id="5.1.99.1" evidence="5"/>
<gene>
    <name evidence="5" type="primary">mce</name>
    <name evidence="5" type="ORF">E6K78_02140</name>
</gene>
<dbReference type="PANTHER" id="PTHR43048">
    <property type="entry name" value="METHYLMALONYL-COA EPIMERASE"/>
    <property type="match status" value="1"/>
</dbReference>
<dbReference type="GO" id="GO:0046872">
    <property type="term" value="F:metal ion binding"/>
    <property type="evidence" value="ECO:0007669"/>
    <property type="project" value="UniProtKB-KW"/>
</dbReference>
<keyword evidence="5" id="KW-0413">Isomerase</keyword>
<feature type="region of interest" description="Disordered" evidence="3">
    <location>
        <begin position="1"/>
        <end position="36"/>
    </location>
</feature>
<organism evidence="5 6">
    <name type="scientific">Eiseniibacteriota bacterium</name>
    <dbReference type="NCBI Taxonomy" id="2212470"/>
    <lineage>
        <taxon>Bacteria</taxon>
        <taxon>Candidatus Eiseniibacteriota</taxon>
    </lineage>
</organism>
<reference evidence="5 6" key="1">
    <citation type="journal article" date="2019" name="Nat. Microbiol.">
        <title>Mediterranean grassland soil C-N compound turnover is dependent on rainfall and depth, and is mediated by genomically divergent microorganisms.</title>
        <authorList>
            <person name="Diamond S."/>
            <person name="Andeer P.F."/>
            <person name="Li Z."/>
            <person name="Crits-Christoph A."/>
            <person name="Burstein D."/>
            <person name="Anantharaman K."/>
            <person name="Lane K.R."/>
            <person name="Thomas B.C."/>
            <person name="Pan C."/>
            <person name="Northen T.R."/>
            <person name="Banfield J.F."/>
        </authorList>
    </citation>
    <scope>NUCLEOTIDE SEQUENCE [LARGE SCALE GENOMIC DNA]</scope>
    <source>
        <strain evidence="5">WS_8</strain>
    </source>
</reference>
<dbReference type="SUPFAM" id="SSF54593">
    <property type="entry name" value="Glyoxalase/Bleomycin resistance protein/Dihydroxybiphenyl dioxygenase"/>
    <property type="match status" value="1"/>
</dbReference>
<evidence type="ECO:0000259" key="4">
    <source>
        <dbReference type="PROSITE" id="PS51819"/>
    </source>
</evidence>
<evidence type="ECO:0000256" key="3">
    <source>
        <dbReference type="SAM" id="MobiDB-lite"/>
    </source>
</evidence>
<dbReference type="InterPro" id="IPR017515">
    <property type="entry name" value="MeMalonyl-CoA_epimerase"/>
</dbReference>
<protein>
    <submittedName>
        <fullName evidence="5">Methylmalonyl-CoA epimerase</fullName>
        <ecNumber evidence="5">5.1.99.1</ecNumber>
    </submittedName>
</protein>
<dbReference type="EMBL" id="VBOY01000014">
    <property type="protein sequence ID" value="TMQ68150.1"/>
    <property type="molecule type" value="Genomic_DNA"/>
</dbReference>
<comment type="caution">
    <text evidence="5">The sequence shown here is derived from an EMBL/GenBank/DDBJ whole genome shotgun (WGS) entry which is preliminary data.</text>
</comment>
<dbReference type="GO" id="GO:0046491">
    <property type="term" value="P:L-methylmalonyl-CoA metabolic process"/>
    <property type="evidence" value="ECO:0007669"/>
    <property type="project" value="TreeGrafter"/>
</dbReference>
<dbReference type="InterPro" id="IPR037523">
    <property type="entry name" value="VOC_core"/>
</dbReference>
<feature type="domain" description="VOC" evidence="4">
    <location>
        <begin position="41"/>
        <end position="169"/>
    </location>
</feature>
<dbReference type="AlphaFoldDB" id="A0A538TWY1"/>
<dbReference type="Gene3D" id="3.10.180.10">
    <property type="entry name" value="2,3-Dihydroxybiphenyl 1,2-Dioxygenase, domain 1"/>
    <property type="match status" value="1"/>
</dbReference>
<proteinExistence type="inferred from homology"/>
<dbReference type="Proteomes" id="UP000316609">
    <property type="component" value="Unassembled WGS sequence"/>
</dbReference>